<reference evidence="2 3" key="1">
    <citation type="journal article" date="2015" name="Front. Microbiol.">
        <title>Genome sequence of the plant growth promoting endophytic yeast Rhodotorula graminis WP1.</title>
        <authorList>
            <person name="Firrincieli A."/>
            <person name="Otillar R."/>
            <person name="Salamov A."/>
            <person name="Schmutz J."/>
            <person name="Khan Z."/>
            <person name="Redman R.S."/>
            <person name="Fleck N.D."/>
            <person name="Lindquist E."/>
            <person name="Grigoriev I.V."/>
            <person name="Doty S.L."/>
        </authorList>
    </citation>
    <scope>NUCLEOTIDE SEQUENCE [LARGE SCALE GENOMIC DNA]</scope>
    <source>
        <strain evidence="2 3">WP1</strain>
    </source>
</reference>
<feature type="non-terminal residue" evidence="2">
    <location>
        <position position="265"/>
    </location>
</feature>
<accession>A0A194SA86</accession>
<dbReference type="EMBL" id="KQ474074">
    <property type="protein sequence ID" value="KPV77375.1"/>
    <property type="molecule type" value="Genomic_DNA"/>
</dbReference>
<feature type="compositionally biased region" description="Basic residues" evidence="1">
    <location>
        <begin position="129"/>
        <end position="143"/>
    </location>
</feature>
<name>A0A194SA86_RHOGW</name>
<feature type="region of interest" description="Disordered" evidence="1">
    <location>
        <begin position="1"/>
        <end position="23"/>
    </location>
</feature>
<dbReference type="AlphaFoldDB" id="A0A194SA86"/>
<gene>
    <name evidence="2" type="ORF">RHOBADRAFT_51240</name>
</gene>
<feature type="non-terminal residue" evidence="2">
    <location>
        <position position="1"/>
    </location>
</feature>
<keyword evidence="3" id="KW-1185">Reference proteome</keyword>
<evidence type="ECO:0000313" key="3">
    <source>
        <dbReference type="Proteomes" id="UP000053890"/>
    </source>
</evidence>
<dbReference type="Proteomes" id="UP000053890">
    <property type="component" value="Unassembled WGS sequence"/>
</dbReference>
<protein>
    <submittedName>
        <fullName evidence="2">Uncharacterized protein</fullName>
    </submittedName>
</protein>
<evidence type="ECO:0000256" key="1">
    <source>
        <dbReference type="SAM" id="MobiDB-lite"/>
    </source>
</evidence>
<evidence type="ECO:0000313" key="2">
    <source>
        <dbReference type="EMBL" id="KPV77375.1"/>
    </source>
</evidence>
<dbReference type="RefSeq" id="XP_018273424.1">
    <property type="nucleotide sequence ID" value="XM_018415734.1"/>
</dbReference>
<feature type="compositionally biased region" description="Basic residues" evidence="1">
    <location>
        <begin position="96"/>
        <end position="119"/>
    </location>
</feature>
<feature type="region of interest" description="Disordered" evidence="1">
    <location>
        <begin position="45"/>
        <end position="241"/>
    </location>
</feature>
<sequence length="265" mass="30199">STSPTLDHAAHVATGPPGCSLDEQWPHEYICARRRRLGLLPLRGRTQAQASQGHSLEDGDQQELQPGQDVLQVPQEDRLQLLPVARRARAPQPRPRPPRRRRPRRDQRRRRPARPRRAPAARLEQPRRLVIRRRRFGRAGAGRRRQEARSFGGRRRRQAAVERQEGPLRLAPARGRGQGQGRQARGRRRWLGRAQARGRRDGRGLGFGGRASSRPRRAQRQGQGRVRRVRTVQGGNSRRRTSAWSRVASAVQSHFLRLASPVNTT</sequence>
<proteinExistence type="predicted"/>
<organism evidence="2 3">
    <name type="scientific">Rhodotorula graminis (strain WP1)</name>
    <dbReference type="NCBI Taxonomy" id="578459"/>
    <lineage>
        <taxon>Eukaryota</taxon>
        <taxon>Fungi</taxon>
        <taxon>Dikarya</taxon>
        <taxon>Basidiomycota</taxon>
        <taxon>Pucciniomycotina</taxon>
        <taxon>Microbotryomycetes</taxon>
        <taxon>Sporidiobolales</taxon>
        <taxon>Sporidiobolaceae</taxon>
        <taxon>Rhodotorula</taxon>
    </lineage>
</organism>
<feature type="compositionally biased region" description="Basic residues" evidence="1">
    <location>
        <begin position="213"/>
        <end position="230"/>
    </location>
</feature>
<dbReference type="GeneID" id="28976182"/>